<evidence type="ECO:0000313" key="2">
    <source>
        <dbReference type="EMBL" id="KJA23392.1"/>
    </source>
</evidence>
<gene>
    <name evidence="2" type="ORF">HYPSUDRAFT_201414</name>
</gene>
<dbReference type="Proteomes" id="UP000054270">
    <property type="component" value="Unassembled WGS sequence"/>
</dbReference>
<protein>
    <recommendedName>
        <fullName evidence="1">DUF6593 domain-containing protein</fullName>
    </recommendedName>
</protein>
<evidence type="ECO:0000259" key="1">
    <source>
        <dbReference type="Pfam" id="PF20236"/>
    </source>
</evidence>
<sequence length="192" mass="21771">MALKLGLPLFLEDKSGRLSGAEYVDMYGRMRLLLTRSVHDEDETVYHIYDQTEDSAHRNTPAITLKFGSRHALGTITFRGYPPKDMAQYISQVNDVAGPTLRRFFASDGREYRWGWRKVEGEEWTCTNSDAEVVADYSLKHPGGYHDPPSSGGAMLTVTEEFSYLATEMLASVSIMRHILRYNLFNSAAVYE</sequence>
<reference evidence="3" key="1">
    <citation type="submission" date="2014-04" db="EMBL/GenBank/DDBJ databases">
        <title>Evolutionary Origins and Diversification of the Mycorrhizal Mutualists.</title>
        <authorList>
            <consortium name="DOE Joint Genome Institute"/>
            <consortium name="Mycorrhizal Genomics Consortium"/>
            <person name="Kohler A."/>
            <person name="Kuo A."/>
            <person name="Nagy L.G."/>
            <person name="Floudas D."/>
            <person name="Copeland A."/>
            <person name="Barry K.W."/>
            <person name="Cichocki N."/>
            <person name="Veneault-Fourrey C."/>
            <person name="LaButti K."/>
            <person name="Lindquist E.A."/>
            <person name="Lipzen A."/>
            <person name="Lundell T."/>
            <person name="Morin E."/>
            <person name="Murat C."/>
            <person name="Riley R."/>
            <person name="Ohm R."/>
            <person name="Sun H."/>
            <person name="Tunlid A."/>
            <person name="Henrissat B."/>
            <person name="Grigoriev I.V."/>
            <person name="Hibbett D.S."/>
            <person name="Martin F."/>
        </authorList>
    </citation>
    <scope>NUCLEOTIDE SEQUENCE [LARGE SCALE GENOMIC DNA]</scope>
    <source>
        <strain evidence="3">FD-334 SS-4</strain>
    </source>
</reference>
<organism evidence="2 3">
    <name type="scientific">Hypholoma sublateritium (strain FD-334 SS-4)</name>
    <dbReference type="NCBI Taxonomy" id="945553"/>
    <lineage>
        <taxon>Eukaryota</taxon>
        <taxon>Fungi</taxon>
        <taxon>Dikarya</taxon>
        <taxon>Basidiomycota</taxon>
        <taxon>Agaricomycotina</taxon>
        <taxon>Agaricomycetes</taxon>
        <taxon>Agaricomycetidae</taxon>
        <taxon>Agaricales</taxon>
        <taxon>Agaricineae</taxon>
        <taxon>Strophariaceae</taxon>
        <taxon>Hypholoma</taxon>
    </lineage>
</organism>
<dbReference type="EMBL" id="KN817543">
    <property type="protein sequence ID" value="KJA23392.1"/>
    <property type="molecule type" value="Genomic_DNA"/>
</dbReference>
<proteinExistence type="predicted"/>
<dbReference type="OMA" id="TAYMIYD"/>
<name>A0A0D2L863_HYPSF</name>
<keyword evidence="3" id="KW-1185">Reference proteome</keyword>
<evidence type="ECO:0000313" key="3">
    <source>
        <dbReference type="Proteomes" id="UP000054270"/>
    </source>
</evidence>
<accession>A0A0D2L863</accession>
<dbReference type="Pfam" id="PF20236">
    <property type="entry name" value="DUF6593"/>
    <property type="match status" value="1"/>
</dbReference>
<dbReference type="InterPro" id="IPR046528">
    <property type="entry name" value="DUF6593"/>
</dbReference>
<feature type="domain" description="DUF6593" evidence="1">
    <location>
        <begin position="38"/>
        <end position="170"/>
    </location>
</feature>
<dbReference type="AlphaFoldDB" id="A0A0D2L863"/>
<dbReference type="OrthoDB" id="3242031at2759"/>